<gene>
    <name evidence="4" type="primary">106664290</name>
</gene>
<dbReference type="InterPro" id="IPR001314">
    <property type="entry name" value="Peptidase_S1A"/>
</dbReference>
<evidence type="ECO:0000256" key="1">
    <source>
        <dbReference type="ARBA" id="ARBA00023157"/>
    </source>
</evidence>
<dbReference type="InterPro" id="IPR001254">
    <property type="entry name" value="Trypsin_dom"/>
</dbReference>
<dbReference type="Gene3D" id="2.40.10.10">
    <property type="entry name" value="Trypsin-like serine proteases"/>
    <property type="match status" value="1"/>
</dbReference>
<accession>A0A8I6RFR5</accession>
<dbReference type="OMA" id="CHEVICN"/>
<dbReference type="InterPro" id="IPR009003">
    <property type="entry name" value="Peptidase_S1_PA"/>
</dbReference>
<organism evidence="4 5">
    <name type="scientific">Cimex lectularius</name>
    <name type="common">Bed bug</name>
    <name type="synonym">Acanthia lectularia</name>
    <dbReference type="NCBI Taxonomy" id="79782"/>
    <lineage>
        <taxon>Eukaryota</taxon>
        <taxon>Metazoa</taxon>
        <taxon>Ecdysozoa</taxon>
        <taxon>Arthropoda</taxon>
        <taxon>Hexapoda</taxon>
        <taxon>Insecta</taxon>
        <taxon>Pterygota</taxon>
        <taxon>Neoptera</taxon>
        <taxon>Paraneoptera</taxon>
        <taxon>Hemiptera</taxon>
        <taxon>Heteroptera</taxon>
        <taxon>Panheteroptera</taxon>
        <taxon>Cimicomorpha</taxon>
        <taxon>Cimicidae</taxon>
        <taxon>Cimex</taxon>
    </lineage>
</organism>
<dbReference type="CDD" id="cd00190">
    <property type="entry name" value="Tryp_SPc"/>
    <property type="match status" value="1"/>
</dbReference>
<dbReference type="SMART" id="SM00020">
    <property type="entry name" value="Tryp_SPc"/>
    <property type="match status" value="1"/>
</dbReference>
<dbReference type="PANTHER" id="PTHR24253:SF153">
    <property type="entry name" value="SERINE PROTEASE HEPSIN"/>
    <property type="match status" value="1"/>
</dbReference>
<dbReference type="InterPro" id="IPR043504">
    <property type="entry name" value="Peptidase_S1_PA_chymotrypsin"/>
</dbReference>
<evidence type="ECO:0000256" key="2">
    <source>
        <dbReference type="SAM" id="SignalP"/>
    </source>
</evidence>
<feature type="signal peptide" evidence="2">
    <location>
        <begin position="1"/>
        <end position="24"/>
    </location>
</feature>
<dbReference type="EnsemblMetazoa" id="XM_014389885.2">
    <property type="protein sequence ID" value="XP_014245371.1"/>
    <property type="gene ID" value="LOC106664290"/>
</dbReference>
<dbReference type="KEGG" id="clec:106664290"/>
<dbReference type="OrthoDB" id="6576428at2759"/>
<dbReference type="PROSITE" id="PS50240">
    <property type="entry name" value="TRYPSIN_DOM"/>
    <property type="match status" value="1"/>
</dbReference>
<dbReference type="PROSITE" id="PS00135">
    <property type="entry name" value="TRYPSIN_SER"/>
    <property type="match status" value="1"/>
</dbReference>
<feature type="chain" id="PRO_5035170489" description="Peptidase S1 domain-containing protein" evidence="2">
    <location>
        <begin position="25"/>
        <end position="293"/>
    </location>
</feature>
<dbReference type="GO" id="GO:0006508">
    <property type="term" value="P:proteolysis"/>
    <property type="evidence" value="ECO:0007669"/>
    <property type="project" value="InterPro"/>
</dbReference>
<feature type="domain" description="Peptidase S1" evidence="3">
    <location>
        <begin position="28"/>
        <end position="293"/>
    </location>
</feature>
<dbReference type="Pfam" id="PF00089">
    <property type="entry name" value="Trypsin"/>
    <property type="match status" value="1"/>
</dbReference>
<keyword evidence="1" id="KW-1015">Disulfide bond</keyword>
<keyword evidence="5" id="KW-1185">Reference proteome</keyword>
<name>A0A8I6RFR5_CIMLE</name>
<evidence type="ECO:0000313" key="5">
    <source>
        <dbReference type="Proteomes" id="UP000494040"/>
    </source>
</evidence>
<dbReference type="InterPro" id="IPR033116">
    <property type="entry name" value="TRYPSIN_SER"/>
</dbReference>
<proteinExistence type="predicted"/>
<dbReference type="Proteomes" id="UP000494040">
    <property type="component" value="Unassembled WGS sequence"/>
</dbReference>
<reference evidence="4" key="1">
    <citation type="submission" date="2022-01" db="UniProtKB">
        <authorList>
            <consortium name="EnsemblMetazoa"/>
        </authorList>
    </citation>
    <scope>IDENTIFICATION</scope>
</reference>
<dbReference type="GO" id="GO:0004252">
    <property type="term" value="F:serine-type endopeptidase activity"/>
    <property type="evidence" value="ECO:0007669"/>
    <property type="project" value="InterPro"/>
</dbReference>
<dbReference type="AlphaFoldDB" id="A0A8I6RFR5"/>
<sequence>MYVFNKYLVFVTSSLLLFSSQCSCTKKIINGRTALEGEFPFVVSIQWKTIYLQRCGGVIVNRNFIISACHCFRIFNKEGQGEPIELTHLFVTAGSLNRNPIKPAVTRSLELAFTHPNCYMSAVISYDIALAKVTIPFQWNPRLRPASFTSLDKDEIMLRVKSHVQNKTICQTVGWGLKVRPLYEGEQGGIFAMALQVVDARVFSWDFCHEVICNQNPLLCRLEYLYPMVCAQGVTHLSDVCIGDSGGPLVCADEVYAIVSWGQSCLSGDVPVMYQPIYDALDLFGNILLQKHY</sequence>
<protein>
    <recommendedName>
        <fullName evidence="3">Peptidase S1 domain-containing protein</fullName>
    </recommendedName>
</protein>
<dbReference type="SUPFAM" id="SSF50494">
    <property type="entry name" value="Trypsin-like serine proteases"/>
    <property type="match status" value="1"/>
</dbReference>
<evidence type="ECO:0000313" key="4">
    <source>
        <dbReference type="EnsemblMetazoa" id="XP_014245371.1"/>
    </source>
</evidence>
<keyword evidence="2" id="KW-0732">Signal</keyword>
<dbReference type="PANTHER" id="PTHR24253">
    <property type="entry name" value="TRANSMEMBRANE PROTEASE SERINE"/>
    <property type="match status" value="1"/>
</dbReference>
<evidence type="ECO:0000259" key="3">
    <source>
        <dbReference type="PROSITE" id="PS50240"/>
    </source>
</evidence>
<dbReference type="PRINTS" id="PR00722">
    <property type="entry name" value="CHYMOTRYPSIN"/>
</dbReference>